<evidence type="ECO:0008006" key="4">
    <source>
        <dbReference type="Google" id="ProtNLM"/>
    </source>
</evidence>
<feature type="signal peptide" evidence="1">
    <location>
        <begin position="1"/>
        <end position="19"/>
    </location>
</feature>
<dbReference type="RefSeq" id="WP_004900219.1">
    <property type="nucleotide sequence ID" value="NZ_BBTI01000002.1"/>
</dbReference>
<dbReference type="Proteomes" id="UP000018418">
    <property type="component" value="Unassembled WGS sequence"/>
</dbReference>
<dbReference type="OrthoDB" id="6708026at2"/>
<gene>
    <name evidence="2" type="ORF">P255_01779</name>
</gene>
<keyword evidence="1" id="KW-0732">Signal</keyword>
<evidence type="ECO:0000256" key="1">
    <source>
        <dbReference type="SAM" id="SignalP"/>
    </source>
</evidence>
<feature type="chain" id="PRO_5004711140" description="Curli production assembly/transport component CsgG" evidence="1">
    <location>
        <begin position="20"/>
        <end position="681"/>
    </location>
</feature>
<sequence>MQIKKLVWLLPFLSVSAYADLQIYPSKGLFGLDQECKQAFVHDEKNSPIACDFIQSITPDIRSQLQTSFEGALKQEFTNHIAQQIQQNTKHKTYVASLEVLRAGEYFVEKQSTTEIFTPVTLSLKLTNILTGEVLYSESLTSTQPIKVLTADLRSSVTKQQIMQQYQASVITLSSQLVKKARNDLQLSEIKTSVLDQWKSYLILDKGLNHGIGQNDELSSAEGDLIHVVYADSDYAVAMPILVNNHSKQFVKLTTNVRQAVSKPKALVVDVATTQAESKDLVEQIFSDAIGDGAAFSLVPVNKRYSSLAQSISEQTQLAQAQDINHRELPDLFIRLNILPTVAYQKPLGKITQQQVVHSEVFAEMLDRSGRVIHVAHASDEVKDLISDSMGFSLENRQEVVLKNALIKLGQEFKKGIKFTRSDLKISAKDGNQVKISDAGLRLSVGMKIYIYNQQKISGRLVSIPTWEATVISRDQNEAVAQLDAAISGRDTLSVAKGDIVLVNNSQQTAADSTYSRAMCSFVASEQSGDLQLPAFPTLTYYAFATNSKYPFYATGGALLGQMPFQASVTYMTQNAGFKQQLNFKPFVPAKCIQPVLKSKLKMDASKCNAQDHHCKVTADFTLGVRFFDQKQQKIAAQGIQQEFNLIDSQLDNRDQLYNLQLLEIIPPLLKQVVQKADLAK</sequence>
<dbReference type="AlphaFoldDB" id="V2VU83"/>
<reference evidence="2 3" key="1">
    <citation type="submission" date="2013-10" db="EMBL/GenBank/DDBJ databases">
        <title>The Genome Sequence of Acinetobacter brisouii CIP 110357.</title>
        <authorList>
            <consortium name="The Broad Institute Genomics Platform"/>
            <consortium name="The Broad Institute Genome Sequencing Center for Infectious Disease"/>
            <person name="Cerqueira G."/>
            <person name="Feldgarden M."/>
            <person name="Courvalin P."/>
            <person name="Grillot-Courvalin C."/>
            <person name="Clermont D."/>
            <person name="Rocha E."/>
            <person name="Yoon E.-J."/>
            <person name="Nemec A."/>
            <person name="Young S.K."/>
            <person name="Zeng Q."/>
            <person name="Gargeya S."/>
            <person name="Fitzgerald M."/>
            <person name="Abouelleil A."/>
            <person name="Alvarado L."/>
            <person name="Berlin A.M."/>
            <person name="Chapman S.B."/>
            <person name="Gainer-Dewar J."/>
            <person name="Goldberg J."/>
            <person name="Gnerre S."/>
            <person name="Griggs A."/>
            <person name="Gujja S."/>
            <person name="Hansen M."/>
            <person name="Howarth C."/>
            <person name="Imamovic A."/>
            <person name="Ireland A."/>
            <person name="Larimer J."/>
            <person name="McCowan C."/>
            <person name="Murphy C."/>
            <person name="Pearson M."/>
            <person name="Poon T.W."/>
            <person name="Priest M."/>
            <person name="Roberts A."/>
            <person name="Saif S."/>
            <person name="Shea T."/>
            <person name="Sykes S."/>
            <person name="Wortman J."/>
            <person name="Nusbaum C."/>
            <person name="Birren B."/>
        </authorList>
    </citation>
    <scope>NUCLEOTIDE SEQUENCE [LARGE SCALE GENOMIC DNA]</scope>
    <source>
        <strain evidence="2 3">CIP 110357</strain>
    </source>
</reference>
<proteinExistence type="predicted"/>
<dbReference type="HOGENOM" id="CLU_403697_0_0_6"/>
<evidence type="ECO:0000313" key="3">
    <source>
        <dbReference type="Proteomes" id="UP000018418"/>
    </source>
</evidence>
<name>V2VU83_9GAMM</name>
<organism evidence="2 3">
    <name type="scientific">Acinetobacter brisouii CIP 110357</name>
    <dbReference type="NCBI Taxonomy" id="1341683"/>
    <lineage>
        <taxon>Bacteria</taxon>
        <taxon>Pseudomonadati</taxon>
        <taxon>Pseudomonadota</taxon>
        <taxon>Gammaproteobacteria</taxon>
        <taxon>Moraxellales</taxon>
        <taxon>Moraxellaceae</taxon>
        <taxon>Acinetobacter</taxon>
    </lineage>
</organism>
<dbReference type="EMBL" id="AYEU01000006">
    <property type="protein sequence ID" value="ESK51269.1"/>
    <property type="molecule type" value="Genomic_DNA"/>
</dbReference>
<dbReference type="PATRIC" id="fig|1341683.3.peg.1766"/>
<accession>V2VU83</accession>
<keyword evidence="3" id="KW-1185">Reference proteome</keyword>
<protein>
    <recommendedName>
        <fullName evidence="4">Curli production assembly/transport component CsgG</fullName>
    </recommendedName>
</protein>
<evidence type="ECO:0000313" key="2">
    <source>
        <dbReference type="EMBL" id="ESK51269.1"/>
    </source>
</evidence>
<comment type="caution">
    <text evidence="2">The sequence shown here is derived from an EMBL/GenBank/DDBJ whole genome shotgun (WGS) entry which is preliminary data.</text>
</comment>